<feature type="transmembrane region" description="Helical" evidence="3">
    <location>
        <begin position="35"/>
        <end position="60"/>
    </location>
</feature>
<sequence>MSRKDKKAAAAAAASQASATDRLQAPESDSGRRLSPLRVIGAALVAVVVASAGVVGFQWWSARASVDVKPWFASFVDVTATPKFAFENLGTTSTKDAVLSFIVSDQTNPCTPSWGGAYTMDQARGSLDLDRRIARLQQQGGTVAVSFGGQRNEELAVGCTDTTSLKNAYAAVVDRYKVGTVDLDLEGDGLVNADAAARRATAIHDLQQERRAAGKSLAVWLTLPVAPTGLTVDGTNAVAAMLKAKVDLAGVNLMTMDYGTAKDAAKSMAATSEAALTAAQKQLGVLYDRAGTHQSDPSLWAKIGATPMIGQNDDEGQVFGLADAKTLNAWAVSTGIGRMSMWSANRDKTCGSNYVDTSVVSDACSGVNQGKQTFAGLLSKGFDGRIALGEGAVTTAEPTSAAATDDPAHSPYPIWTASNSYLKGTKVTWHHNVYQAKWWTKGDVPDNPVLNAWETPWDLVGPVLPGETPIPQPTLPPGTYPDWAGETAYQKGARILFDGVPFEAKWWTKGDSPEAASANPDSSPWAPLTQDEIDTILGGGTTQK</sequence>
<dbReference type="PANTHER" id="PTHR42976:SF1">
    <property type="entry name" value="GH18 DOMAIN-CONTAINING PROTEIN-RELATED"/>
    <property type="match status" value="1"/>
</dbReference>
<organism evidence="5 6">
    <name type="scientific">Leifsonia shinshuensis</name>
    <dbReference type="NCBI Taxonomy" id="150026"/>
    <lineage>
        <taxon>Bacteria</taxon>
        <taxon>Bacillati</taxon>
        <taxon>Actinomycetota</taxon>
        <taxon>Actinomycetes</taxon>
        <taxon>Micrococcales</taxon>
        <taxon>Microbacteriaceae</taxon>
        <taxon>Leifsonia</taxon>
    </lineage>
</organism>
<dbReference type="SUPFAM" id="SSF51055">
    <property type="entry name" value="Carbohydrate binding domain"/>
    <property type="match status" value="2"/>
</dbReference>
<dbReference type="InterPro" id="IPR036573">
    <property type="entry name" value="CBM_sf_5/12"/>
</dbReference>
<evidence type="ECO:0000256" key="1">
    <source>
        <dbReference type="ARBA" id="ARBA00022801"/>
    </source>
</evidence>
<dbReference type="SMART" id="SM00495">
    <property type="entry name" value="ChtBD3"/>
    <property type="match status" value="2"/>
</dbReference>
<keyword evidence="3" id="KW-0472">Membrane</keyword>
<dbReference type="EMBL" id="CP043641">
    <property type="protein sequence ID" value="QNE34973.1"/>
    <property type="molecule type" value="Genomic_DNA"/>
</dbReference>
<dbReference type="GO" id="GO:0004553">
    <property type="term" value="F:hydrolase activity, hydrolyzing O-glycosyl compounds"/>
    <property type="evidence" value="ECO:0007669"/>
    <property type="project" value="InterPro"/>
</dbReference>
<evidence type="ECO:0000259" key="4">
    <source>
        <dbReference type="SMART" id="SM00495"/>
    </source>
</evidence>
<protein>
    <submittedName>
        <fullName evidence="5">Glycosyl hydrolase family 18</fullName>
    </submittedName>
</protein>
<dbReference type="PANTHER" id="PTHR42976">
    <property type="entry name" value="BIFUNCTIONAL CHITINASE/LYSOZYME-RELATED"/>
    <property type="match status" value="1"/>
</dbReference>
<evidence type="ECO:0000256" key="3">
    <source>
        <dbReference type="SAM" id="Phobius"/>
    </source>
</evidence>
<keyword evidence="1 5" id="KW-0378">Hydrolase</keyword>
<dbReference type="CDD" id="cd12215">
    <property type="entry name" value="ChiC_BD"/>
    <property type="match status" value="2"/>
</dbReference>
<dbReference type="GO" id="GO:0005576">
    <property type="term" value="C:extracellular region"/>
    <property type="evidence" value="ECO:0007669"/>
    <property type="project" value="InterPro"/>
</dbReference>
<dbReference type="Gene3D" id="2.10.10.20">
    <property type="entry name" value="Carbohydrate-binding module superfamily 5/12"/>
    <property type="match status" value="2"/>
</dbReference>
<feature type="region of interest" description="Disordered" evidence="2">
    <location>
        <begin position="1"/>
        <end position="32"/>
    </location>
</feature>
<name>A0A7G6Y908_9MICO</name>
<keyword evidence="3" id="KW-0812">Transmembrane</keyword>
<dbReference type="InterPro" id="IPR003610">
    <property type="entry name" value="CBM5/12"/>
</dbReference>
<dbReference type="SUPFAM" id="SSF51445">
    <property type="entry name" value="(Trans)glycosidases"/>
    <property type="match status" value="1"/>
</dbReference>
<dbReference type="GO" id="GO:0005975">
    <property type="term" value="P:carbohydrate metabolic process"/>
    <property type="evidence" value="ECO:0007669"/>
    <property type="project" value="InterPro"/>
</dbReference>
<dbReference type="KEGG" id="lse:F1C12_07380"/>
<dbReference type="GO" id="GO:0030246">
    <property type="term" value="F:carbohydrate binding"/>
    <property type="evidence" value="ECO:0007669"/>
    <property type="project" value="InterPro"/>
</dbReference>
<evidence type="ECO:0000256" key="2">
    <source>
        <dbReference type="SAM" id="MobiDB-lite"/>
    </source>
</evidence>
<gene>
    <name evidence="5" type="ORF">F1C12_07380</name>
</gene>
<dbReference type="InterPro" id="IPR052750">
    <property type="entry name" value="GH18_Chitinase"/>
</dbReference>
<feature type="compositionally biased region" description="Low complexity" evidence="2">
    <location>
        <begin position="9"/>
        <end position="19"/>
    </location>
</feature>
<reference evidence="6" key="1">
    <citation type="submission" date="2019-09" db="EMBL/GenBank/DDBJ databases">
        <title>Antimicrobial potential of Antarctic Bacteria.</title>
        <authorList>
            <person name="Benaud N."/>
            <person name="Edwards R.J."/>
            <person name="Ferrari B.C."/>
        </authorList>
    </citation>
    <scope>NUCLEOTIDE SEQUENCE [LARGE SCALE GENOMIC DNA]</scope>
    <source>
        <strain evidence="6">INR9</strain>
    </source>
</reference>
<dbReference type="InterPro" id="IPR017853">
    <property type="entry name" value="GH"/>
</dbReference>
<dbReference type="Proteomes" id="UP000515511">
    <property type="component" value="Chromosome"/>
</dbReference>
<evidence type="ECO:0000313" key="5">
    <source>
        <dbReference type="EMBL" id="QNE34973.1"/>
    </source>
</evidence>
<dbReference type="CDD" id="cd06543">
    <property type="entry name" value="GH18_PF-ChiA-like"/>
    <property type="match status" value="1"/>
</dbReference>
<feature type="domain" description="Chitin-binding type-3" evidence="4">
    <location>
        <begin position="412"/>
        <end position="456"/>
    </location>
</feature>
<dbReference type="AlphaFoldDB" id="A0A7G6Y908"/>
<dbReference type="Gene3D" id="3.20.20.80">
    <property type="entry name" value="Glycosidases"/>
    <property type="match status" value="1"/>
</dbReference>
<proteinExistence type="predicted"/>
<dbReference type="RefSeq" id="WP_185278145.1">
    <property type="nucleotide sequence ID" value="NZ_CP043641.1"/>
</dbReference>
<feature type="domain" description="Chitin-binding type-3" evidence="4">
    <location>
        <begin position="480"/>
        <end position="528"/>
    </location>
</feature>
<keyword evidence="3" id="KW-1133">Transmembrane helix</keyword>
<evidence type="ECO:0000313" key="6">
    <source>
        <dbReference type="Proteomes" id="UP000515511"/>
    </source>
</evidence>
<accession>A0A7G6Y908</accession>